<evidence type="ECO:0000313" key="2">
    <source>
        <dbReference type="Proteomes" id="UP000317243"/>
    </source>
</evidence>
<protein>
    <submittedName>
        <fullName evidence="1">Uncharacterized protein</fullName>
    </submittedName>
</protein>
<keyword evidence="2" id="KW-1185">Reference proteome</keyword>
<accession>A0A5C5X871</accession>
<dbReference type="EMBL" id="SIHI01000001">
    <property type="protein sequence ID" value="TWT58493.1"/>
    <property type="molecule type" value="Genomic_DNA"/>
</dbReference>
<dbReference type="AlphaFoldDB" id="A0A5C5X871"/>
<dbReference type="OrthoDB" id="277094at2"/>
<gene>
    <name evidence="1" type="ORF">KOR42_18680</name>
</gene>
<name>A0A5C5X871_9PLAN</name>
<dbReference type="RefSeq" id="WP_146508925.1">
    <property type="nucleotide sequence ID" value="NZ_SIHI01000001.1"/>
</dbReference>
<proteinExistence type="predicted"/>
<comment type="caution">
    <text evidence="1">The sequence shown here is derived from an EMBL/GenBank/DDBJ whole genome shotgun (WGS) entry which is preliminary data.</text>
</comment>
<evidence type="ECO:0000313" key="1">
    <source>
        <dbReference type="EMBL" id="TWT58493.1"/>
    </source>
</evidence>
<sequence length="121" mass="13908">MAKCDEGYVCEICGEYVHKISDSDLYLRYIIGEIDSSELLASPERHLRCNPTLTQFIVDDSFPPVKVDGPFSKSELDPEDVKQREDLVTRGFHRLREVQSLGIAISDYPLPEVLRRKQHSR</sequence>
<dbReference type="Proteomes" id="UP000317243">
    <property type="component" value="Unassembled WGS sequence"/>
</dbReference>
<organism evidence="1 2">
    <name type="scientific">Thalassoglobus neptunius</name>
    <dbReference type="NCBI Taxonomy" id="1938619"/>
    <lineage>
        <taxon>Bacteria</taxon>
        <taxon>Pseudomonadati</taxon>
        <taxon>Planctomycetota</taxon>
        <taxon>Planctomycetia</taxon>
        <taxon>Planctomycetales</taxon>
        <taxon>Planctomycetaceae</taxon>
        <taxon>Thalassoglobus</taxon>
    </lineage>
</organism>
<reference evidence="1 2" key="1">
    <citation type="submission" date="2019-02" db="EMBL/GenBank/DDBJ databases">
        <title>Deep-cultivation of Planctomycetes and their phenomic and genomic characterization uncovers novel biology.</title>
        <authorList>
            <person name="Wiegand S."/>
            <person name="Jogler M."/>
            <person name="Boedeker C."/>
            <person name="Pinto D."/>
            <person name="Vollmers J."/>
            <person name="Rivas-Marin E."/>
            <person name="Kohn T."/>
            <person name="Peeters S.H."/>
            <person name="Heuer A."/>
            <person name="Rast P."/>
            <person name="Oberbeckmann S."/>
            <person name="Bunk B."/>
            <person name="Jeske O."/>
            <person name="Meyerdierks A."/>
            <person name="Storesund J.E."/>
            <person name="Kallscheuer N."/>
            <person name="Luecker S."/>
            <person name="Lage O.M."/>
            <person name="Pohl T."/>
            <person name="Merkel B.J."/>
            <person name="Hornburger P."/>
            <person name="Mueller R.-W."/>
            <person name="Bruemmer F."/>
            <person name="Labrenz M."/>
            <person name="Spormann A.M."/>
            <person name="Op Den Camp H."/>
            <person name="Overmann J."/>
            <person name="Amann R."/>
            <person name="Jetten M.S.M."/>
            <person name="Mascher T."/>
            <person name="Medema M.H."/>
            <person name="Devos D.P."/>
            <person name="Kaster A.-K."/>
            <person name="Ovreas L."/>
            <person name="Rohde M."/>
            <person name="Galperin M.Y."/>
            <person name="Jogler C."/>
        </authorList>
    </citation>
    <scope>NUCLEOTIDE SEQUENCE [LARGE SCALE GENOMIC DNA]</scope>
    <source>
        <strain evidence="1 2">KOR42</strain>
    </source>
</reference>